<feature type="region of interest" description="Disordered" evidence="1">
    <location>
        <begin position="34"/>
        <end position="115"/>
    </location>
</feature>
<evidence type="ECO:0000256" key="2">
    <source>
        <dbReference type="SAM" id="SignalP"/>
    </source>
</evidence>
<dbReference type="KEGG" id="maqu:Maq22A_c22775"/>
<dbReference type="AlphaFoldDB" id="A0A0C6FKA4"/>
<name>A0A0C6FKA4_9HYPH</name>
<gene>
    <name evidence="3" type="ORF">Maq22A_c22775</name>
</gene>
<dbReference type="RefSeq" id="WP_060848463.1">
    <property type="nucleotide sequence ID" value="NZ_AP014704.1"/>
</dbReference>
<feature type="signal peptide" evidence="2">
    <location>
        <begin position="1"/>
        <end position="19"/>
    </location>
</feature>
<feature type="compositionally biased region" description="Basic and acidic residues" evidence="1">
    <location>
        <begin position="105"/>
        <end position="115"/>
    </location>
</feature>
<proteinExistence type="predicted"/>
<dbReference type="PATRIC" id="fig|270351.10.peg.4393"/>
<protein>
    <submittedName>
        <fullName evidence="3">Uncharacterized protein</fullName>
    </submittedName>
</protein>
<reference evidence="3 4" key="1">
    <citation type="journal article" date="2015" name="Genome Announc.">
        <title>Complete Genome Sequence of Methylobacterium aquaticum Strain 22A, Isolated from Racomitrium japonicum Moss.</title>
        <authorList>
            <person name="Tani A."/>
            <person name="Ogura Y."/>
            <person name="Hayashi T."/>
            <person name="Kimbara K."/>
        </authorList>
    </citation>
    <scope>NUCLEOTIDE SEQUENCE [LARGE SCALE GENOMIC DNA]</scope>
    <source>
        <strain evidence="3 4">MA-22A</strain>
    </source>
</reference>
<reference evidence="4" key="2">
    <citation type="submission" date="2015-01" db="EMBL/GenBank/DDBJ databases">
        <title>Complete genome sequence of Methylobacterium aquaticum strain 22A.</title>
        <authorList>
            <person name="Tani A."/>
            <person name="Ogura Y."/>
            <person name="Hayashi T."/>
        </authorList>
    </citation>
    <scope>NUCLEOTIDE SEQUENCE [LARGE SCALE GENOMIC DNA]</scope>
    <source>
        <strain evidence="4">MA-22A</strain>
    </source>
</reference>
<sequence length="115" mass="11671">MNRAILIGAAALVPLLATAASATPCAEQIATIERRLESPGAARVTGEAPTTTGSPKALPAPPPGQPSDPATKPEAGHIAEARTLIAKAREQDRAGQADACNDTMTRAKEKIGALP</sequence>
<evidence type="ECO:0000313" key="3">
    <source>
        <dbReference type="EMBL" id="BAQ47527.1"/>
    </source>
</evidence>
<dbReference type="EMBL" id="AP014704">
    <property type="protein sequence ID" value="BAQ47527.1"/>
    <property type="molecule type" value="Genomic_DNA"/>
</dbReference>
<accession>A0A0C6FKA4</accession>
<organism evidence="3 4">
    <name type="scientific">Methylobacterium aquaticum</name>
    <dbReference type="NCBI Taxonomy" id="270351"/>
    <lineage>
        <taxon>Bacteria</taxon>
        <taxon>Pseudomonadati</taxon>
        <taxon>Pseudomonadota</taxon>
        <taxon>Alphaproteobacteria</taxon>
        <taxon>Hyphomicrobiales</taxon>
        <taxon>Methylobacteriaceae</taxon>
        <taxon>Methylobacterium</taxon>
    </lineage>
</organism>
<dbReference type="Proteomes" id="UP000061432">
    <property type="component" value="Chromosome"/>
</dbReference>
<keyword evidence="2" id="KW-0732">Signal</keyword>
<evidence type="ECO:0000313" key="4">
    <source>
        <dbReference type="Proteomes" id="UP000061432"/>
    </source>
</evidence>
<evidence type="ECO:0000256" key="1">
    <source>
        <dbReference type="SAM" id="MobiDB-lite"/>
    </source>
</evidence>
<feature type="chain" id="PRO_5002199836" evidence="2">
    <location>
        <begin position="20"/>
        <end position="115"/>
    </location>
</feature>
<dbReference type="OrthoDB" id="7997695at2"/>